<keyword evidence="2" id="KW-0378">Hydrolase</keyword>
<name>A0ABM7FV01_9STAP</name>
<dbReference type="InterPro" id="IPR027417">
    <property type="entry name" value="P-loop_NTPase"/>
</dbReference>
<dbReference type="InterPro" id="IPR011629">
    <property type="entry name" value="CobW-like_C"/>
</dbReference>
<feature type="domain" description="CobW C-terminal" evidence="6">
    <location>
        <begin position="220"/>
        <end position="306"/>
    </location>
</feature>
<organism evidence="7 8">
    <name type="scientific">Staphylococcus caprae</name>
    <dbReference type="NCBI Taxonomy" id="29380"/>
    <lineage>
        <taxon>Bacteria</taxon>
        <taxon>Bacillati</taxon>
        <taxon>Bacillota</taxon>
        <taxon>Bacilli</taxon>
        <taxon>Bacillales</taxon>
        <taxon>Staphylococcaceae</taxon>
        <taxon>Staphylococcus</taxon>
    </lineage>
</organism>
<dbReference type="CDD" id="cd03112">
    <property type="entry name" value="CobW-like"/>
    <property type="match status" value="1"/>
</dbReference>
<comment type="similarity">
    <text evidence="4">Belongs to the SIMIBI class G3E GTPase family. ZNG1 subfamily.</text>
</comment>
<dbReference type="PANTHER" id="PTHR13748">
    <property type="entry name" value="COBW-RELATED"/>
    <property type="match status" value="1"/>
</dbReference>
<dbReference type="SUPFAM" id="SSF90002">
    <property type="entry name" value="Hypothetical protein YjiA, C-terminal domain"/>
    <property type="match status" value="1"/>
</dbReference>
<dbReference type="Pfam" id="PF07683">
    <property type="entry name" value="CobW_C"/>
    <property type="match status" value="1"/>
</dbReference>
<dbReference type="EMBL" id="AP018586">
    <property type="protein sequence ID" value="BBD93243.1"/>
    <property type="molecule type" value="Genomic_DNA"/>
</dbReference>
<comment type="catalytic activity">
    <reaction evidence="5">
        <text>GTP + H2O = GDP + phosphate + H(+)</text>
        <dbReference type="Rhea" id="RHEA:19669"/>
        <dbReference type="ChEBI" id="CHEBI:15377"/>
        <dbReference type="ChEBI" id="CHEBI:15378"/>
        <dbReference type="ChEBI" id="CHEBI:37565"/>
        <dbReference type="ChEBI" id="CHEBI:43474"/>
        <dbReference type="ChEBI" id="CHEBI:58189"/>
    </reaction>
    <physiologicalReaction direction="left-to-right" evidence="5">
        <dbReference type="Rhea" id="RHEA:19670"/>
    </physiologicalReaction>
</comment>
<dbReference type="RefSeq" id="WP_002441407.1">
    <property type="nucleotide sequence ID" value="NZ_AP018585.1"/>
</dbReference>
<protein>
    <submittedName>
        <fullName evidence="7">CobW/HypB/UreG, nucleotide-binding domain protein</fullName>
    </submittedName>
</protein>
<dbReference type="Gene3D" id="3.30.1220.10">
    <property type="entry name" value="CobW-like, C-terminal domain"/>
    <property type="match status" value="1"/>
</dbReference>
<dbReference type="Pfam" id="PF02492">
    <property type="entry name" value="cobW"/>
    <property type="match status" value="1"/>
</dbReference>
<dbReference type="SMART" id="SM00833">
    <property type="entry name" value="CobW_C"/>
    <property type="match status" value="1"/>
</dbReference>
<evidence type="ECO:0000256" key="4">
    <source>
        <dbReference type="ARBA" id="ARBA00034320"/>
    </source>
</evidence>
<evidence type="ECO:0000256" key="5">
    <source>
        <dbReference type="ARBA" id="ARBA00049117"/>
    </source>
</evidence>
<evidence type="ECO:0000313" key="8">
    <source>
        <dbReference type="Proteomes" id="UP000274772"/>
    </source>
</evidence>
<dbReference type="InterPro" id="IPR036627">
    <property type="entry name" value="CobW-likC_sf"/>
</dbReference>
<dbReference type="InterPro" id="IPR003495">
    <property type="entry name" value="CobW/HypB/UreG_nucleotide-bd"/>
</dbReference>
<evidence type="ECO:0000256" key="2">
    <source>
        <dbReference type="ARBA" id="ARBA00022801"/>
    </source>
</evidence>
<dbReference type="PANTHER" id="PTHR13748:SF62">
    <property type="entry name" value="COBW DOMAIN-CONTAINING PROTEIN"/>
    <property type="match status" value="1"/>
</dbReference>
<reference evidence="7 8" key="1">
    <citation type="submission" date="2018-05" db="EMBL/GenBank/DDBJ databases">
        <title>Complete genome sequencing of three human clinical isolates of Staphylococcus caprae reveals virulence factors similar to those of S. epidermidis and S. capitis.</title>
        <authorList>
            <person name="Watanabe S."/>
            <person name="Cui L."/>
        </authorList>
    </citation>
    <scope>NUCLEOTIDE SEQUENCE [LARGE SCALE GENOMIC DNA]</scope>
    <source>
        <strain evidence="7 8">JMUB590</strain>
    </source>
</reference>
<evidence type="ECO:0000259" key="6">
    <source>
        <dbReference type="SMART" id="SM00833"/>
    </source>
</evidence>
<evidence type="ECO:0000256" key="3">
    <source>
        <dbReference type="ARBA" id="ARBA00023186"/>
    </source>
</evidence>
<accession>A0ABM7FV01</accession>
<gene>
    <name evidence="7" type="ORF">JMUB590_2189</name>
</gene>
<keyword evidence="3" id="KW-0143">Chaperone</keyword>
<dbReference type="Gene3D" id="3.40.50.300">
    <property type="entry name" value="P-loop containing nucleotide triphosphate hydrolases"/>
    <property type="match status" value="1"/>
</dbReference>
<dbReference type="InterPro" id="IPR051316">
    <property type="entry name" value="Zinc-reg_GTPase_activator"/>
</dbReference>
<proteinExistence type="inferred from homology"/>
<dbReference type="SUPFAM" id="SSF52540">
    <property type="entry name" value="P-loop containing nucleoside triphosphate hydrolases"/>
    <property type="match status" value="1"/>
</dbReference>
<evidence type="ECO:0000313" key="7">
    <source>
        <dbReference type="EMBL" id="BBD93243.1"/>
    </source>
</evidence>
<keyword evidence="1" id="KW-0547">Nucleotide-binding</keyword>
<sequence length="308" mass="35426">MRNNKDEKISISIISGFLGSGKTTLLTHYMSELLKIDEKISVIMNEFGSFDVDGNHLTDMVEVYSILNGCVCCDLKLDLVNQLEVLINEKDVNHIIIEATGIAHPIEIIMACQDPRIVQYVHQPQVIGVVDAERFLNREQYTESTKRLMEEQLEVSNVLIVNKIDLISEEEQQHLEEALNRINANVPHILTTYGKVDVSKLSQFRDEVVTQHTHSHHHGINSMQYTFSGPIDRQLFYQFILRLPDEVLRLKGYVQFRDHPNATYEFQYAYGLPDYGVIDKVLPLTIVIIGEQLDVNRLRNKLDMLQFS</sequence>
<evidence type="ECO:0000256" key="1">
    <source>
        <dbReference type="ARBA" id="ARBA00022741"/>
    </source>
</evidence>
<dbReference type="Proteomes" id="UP000274772">
    <property type="component" value="Chromosome"/>
</dbReference>
<keyword evidence="8" id="KW-1185">Reference proteome</keyword>